<keyword evidence="4" id="KW-0808">Transferase</keyword>
<dbReference type="OMA" id="TARSWIC"/>
<dbReference type="EMBL" id="HG001650">
    <property type="protein sequence ID" value="CDF33573.1"/>
    <property type="molecule type" value="Genomic_DNA"/>
</dbReference>
<dbReference type="Pfam" id="PF03407">
    <property type="entry name" value="Nucleotid_trans"/>
    <property type="match status" value="1"/>
</dbReference>
<protein>
    <submittedName>
        <fullName evidence="4">Putative glycosyl transferase</fullName>
    </submittedName>
</protein>
<evidence type="ECO:0000313" key="5">
    <source>
        <dbReference type="Proteomes" id="UP000012073"/>
    </source>
</evidence>
<dbReference type="PANTHER" id="PTHR47032">
    <property type="entry name" value="UDP-D-XYLOSE:L-FUCOSE ALPHA-1,3-D-XYLOSYLTRANSFERASE-RELATED"/>
    <property type="match status" value="1"/>
</dbReference>
<keyword evidence="5" id="KW-1185">Reference proteome</keyword>
<name>R7Q6Y0_CHOCR</name>
<dbReference type="InterPro" id="IPR052636">
    <property type="entry name" value="UDP-D-xylose:L-fucose_XylT"/>
</dbReference>
<dbReference type="InterPro" id="IPR005069">
    <property type="entry name" value="Nucl-diP-sugar_transferase"/>
</dbReference>
<keyword evidence="2" id="KW-1133">Transmembrane helix</keyword>
<sequence>MPKPTTAVVRISRHLRNISRNVWRLSSSLTLPTTSSTKSAPRSRATSPIARGVCIVLVLILFATFSFPHIRRSAHFASQDSHHPLAPGFEHPSLASKTNPLSGDRPFRLVLVIPAFTGLPPPPNPAFSAPSTLDVPPDSKLYSSRALSLLITSLVEAHYDNEPVSLSLVLAPEPNSTTYEARYLQCQDVVWPHGDKTLHNATTGGLFELGVSSWSPSRGDTEKVLIVDASRALPFVPQFYRYLKSVRRRYMSSAADIAGFTLEPVLIRRRESVLGRSTGSYTSAFVGEGEAGDEVFLYHNLPFVAAFSPVDSEVWRAFQRWFAAHRAEWFLWPTVVGAKDKKDSAWGQYRGTARAHWTLWFSRFCAEYNLFTVYPRRHRPEPLPPVGRVSALPPLSRFNFDGKKVEKKEQISAANLEKIVELGRRQGGSVSLTVVNTAFVETARSWICNVDAAQIRPPGVVWITTDDTAYNALRDVSNSQTVRMTEFRGGQARAGTSYGSPGYWLLMLERTQLIRAILERGIGVFAFETDQIWLRDPVPFVQRLIHSGDEVDVVGTLDTRHEIGGNFLYLNPTLATRRVWREVSHRFEKAYRSSKMEGHTSRVRRYMENDQSILTKLIFFDEQFKSRNPVVFRALDTELFVDGRWYDTKEKHYTSARSRSPIVVNNNFLIGIDKKKKRAAENGHWFLKSDGKTCDEILVKRAVSDNEQRAPSLAGFGTTDGGMAPEKDSEEEESAASDSKDDSLAAMRSARIEGADVEAGLDAAMMAIGKELAT</sequence>
<dbReference type="GeneID" id="17321093"/>
<feature type="transmembrane region" description="Helical" evidence="2">
    <location>
        <begin position="48"/>
        <end position="67"/>
    </location>
</feature>
<dbReference type="GO" id="GO:0016757">
    <property type="term" value="F:glycosyltransferase activity"/>
    <property type="evidence" value="ECO:0007669"/>
    <property type="project" value="TreeGrafter"/>
</dbReference>
<dbReference type="PANTHER" id="PTHR47032:SF1">
    <property type="entry name" value="UDP-D-XYLOSE:L-FUCOSE ALPHA-1,3-D-XYLOSYLTRANSFERASE-RELATED"/>
    <property type="match status" value="1"/>
</dbReference>
<feature type="region of interest" description="Disordered" evidence="1">
    <location>
        <begin position="709"/>
        <end position="747"/>
    </location>
</feature>
<evidence type="ECO:0000256" key="1">
    <source>
        <dbReference type="SAM" id="MobiDB-lite"/>
    </source>
</evidence>
<dbReference type="AlphaFoldDB" id="R7Q6Y0"/>
<dbReference type="PhylomeDB" id="R7Q6Y0"/>
<gene>
    <name evidence="4" type="ORF">CHC_T00008754001</name>
</gene>
<reference evidence="5" key="1">
    <citation type="journal article" date="2013" name="Proc. Natl. Acad. Sci. U.S.A.">
        <title>Genome structure and metabolic features in the red seaweed Chondrus crispus shed light on evolution of the Archaeplastida.</title>
        <authorList>
            <person name="Collen J."/>
            <person name="Porcel B."/>
            <person name="Carre W."/>
            <person name="Ball S.G."/>
            <person name="Chaparro C."/>
            <person name="Tonon T."/>
            <person name="Barbeyron T."/>
            <person name="Michel G."/>
            <person name="Noel B."/>
            <person name="Valentin K."/>
            <person name="Elias M."/>
            <person name="Artiguenave F."/>
            <person name="Arun A."/>
            <person name="Aury J.M."/>
            <person name="Barbosa-Neto J.F."/>
            <person name="Bothwell J.H."/>
            <person name="Bouget F.Y."/>
            <person name="Brillet L."/>
            <person name="Cabello-Hurtado F."/>
            <person name="Capella-Gutierrez S."/>
            <person name="Charrier B."/>
            <person name="Cladiere L."/>
            <person name="Cock J.M."/>
            <person name="Coelho S.M."/>
            <person name="Colleoni C."/>
            <person name="Czjzek M."/>
            <person name="Da Silva C."/>
            <person name="Delage L."/>
            <person name="Denoeud F."/>
            <person name="Deschamps P."/>
            <person name="Dittami S.M."/>
            <person name="Gabaldon T."/>
            <person name="Gachon C.M."/>
            <person name="Groisillier A."/>
            <person name="Herve C."/>
            <person name="Jabbari K."/>
            <person name="Katinka M."/>
            <person name="Kloareg B."/>
            <person name="Kowalczyk N."/>
            <person name="Labadie K."/>
            <person name="Leblanc C."/>
            <person name="Lopez P.J."/>
            <person name="McLachlan D.H."/>
            <person name="Meslet-Cladiere L."/>
            <person name="Moustafa A."/>
            <person name="Nehr Z."/>
            <person name="Nyvall Collen P."/>
            <person name="Panaud O."/>
            <person name="Partensky F."/>
            <person name="Poulain J."/>
            <person name="Rensing S.A."/>
            <person name="Rousvoal S."/>
            <person name="Samson G."/>
            <person name="Symeonidi A."/>
            <person name="Weissenbach J."/>
            <person name="Zambounis A."/>
            <person name="Wincker P."/>
            <person name="Boyen C."/>
        </authorList>
    </citation>
    <scope>NUCLEOTIDE SEQUENCE [LARGE SCALE GENOMIC DNA]</scope>
    <source>
        <strain evidence="5">cv. Stackhouse</strain>
    </source>
</reference>
<dbReference type="KEGG" id="ccp:CHC_T00008754001"/>
<dbReference type="Proteomes" id="UP000012073">
    <property type="component" value="Unassembled WGS sequence"/>
</dbReference>
<evidence type="ECO:0000313" key="4">
    <source>
        <dbReference type="EMBL" id="CDF33573.1"/>
    </source>
</evidence>
<dbReference type="GO" id="GO:0005794">
    <property type="term" value="C:Golgi apparatus"/>
    <property type="evidence" value="ECO:0007669"/>
    <property type="project" value="TreeGrafter"/>
</dbReference>
<dbReference type="RefSeq" id="XP_005713376.1">
    <property type="nucleotide sequence ID" value="XM_005713319.1"/>
</dbReference>
<keyword evidence="2" id="KW-0812">Transmembrane</keyword>
<organism evidence="4 5">
    <name type="scientific">Chondrus crispus</name>
    <name type="common">Carrageen Irish moss</name>
    <name type="synonym">Polymorpha crispa</name>
    <dbReference type="NCBI Taxonomy" id="2769"/>
    <lineage>
        <taxon>Eukaryota</taxon>
        <taxon>Rhodophyta</taxon>
        <taxon>Florideophyceae</taxon>
        <taxon>Rhodymeniophycidae</taxon>
        <taxon>Gigartinales</taxon>
        <taxon>Gigartinaceae</taxon>
        <taxon>Chondrus</taxon>
    </lineage>
</organism>
<evidence type="ECO:0000259" key="3">
    <source>
        <dbReference type="Pfam" id="PF03407"/>
    </source>
</evidence>
<evidence type="ECO:0000256" key="2">
    <source>
        <dbReference type="SAM" id="Phobius"/>
    </source>
</evidence>
<dbReference type="OrthoDB" id="1712432at2759"/>
<keyword evidence="2" id="KW-0472">Membrane</keyword>
<proteinExistence type="predicted"/>
<dbReference type="Gramene" id="CDF33573">
    <property type="protein sequence ID" value="CDF33573"/>
    <property type="gene ID" value="CHC_T00008754001"/>
</dbReference>
<accession>R7Q6Y0</accession>
<feature type="domain" description="Nucleotide-diphospho-sugar transferase" evidence="3">
    <location>
        <begin position="460"/>
        <end position="678"/>
    </location>
</feature>